<evidence type="ECO:0000313" key="1">
    <source>
        <dbReference type="EMBL" id="MFL7901574.1"/>
    </source>
</evidence>
<dbReference type="Pfam" id="PF18906">
    <property type="entry name" value="Phage_tube_2"/>
    <property type="match status" value="2"/>
</dbReference>
<accession>A0ABW8V4Z7</accession>
<comment type="caution">
    <text evidence="1">The sequence shown here is derived from an EMBL/GenBank/DDBJ whole genome shotgun (WGS) entry which is preliminary data.</text>
</comment>
<dbReference type="Proteomes" id="UP001628281">
    <property type="component" value="Unassembled WGS sequence"/>
</dbReference>
<gene>
    <name evidence="1" type="ORF">ACJ41P_10605</name>
</gene>
<dbReference type="InterPro" id="IPR044000">
    <property type="entry name" value="Phage_tube_2"/>
</dbReference>
<evidence type="ECO:0000313" key="2">
    <source>
        <dbReference type="Proteomes" id="UP001628281"/>
    </source>
</evidence>
<sequence length="490" mass="51773">MTSSNRVQLTAVVEATIGTTPNTPRMRKARITGESLSYTPTFVDSDEIRADRMTAAPIQVFKESAGGVNVELHYPVPDSVLSNFIASTLFRDWINTPTRYNDGTADSVITDIGTTANTIAFATGATFVVGHLVRNTGFAVAGNNGLFPVTTGGATSLVSTGASFTAETAPPAEARVKVVGFQGTSGDITATATGLGSTTLNFTTLGISPGMFIKIGGTGTGFRFGTEALNTWVRVTAVTATALTLDHLPSGWATDNGSGKTIRVFFGDWTYNGTSKIGLTIEKGFLGQATPTYIVQRGMVANQMQAQVQSRQKINASFDFIGMTGGESTTSLDSVPDEAPSPSSYPVMAANVNVGRVNENGSAVSSPNYVREVAFTINNNIAGIEAVDSDSFQGHREGECMVSGTISTYFGSDALLARFYAGTQSSLNFRVAKNNQALVWQFPAITYNSDGNPNAAGKNQDVMLNLGWKASVDSVIGCHVAVQRFDFYQD</sequence>
<reference evidence="1 2" key="1">
    <citation type="submission" date="2024-11" db="EMBL/GenBank/DDBJ databases">
        <title>Draft genome sequences of two bacteria associated to sugarcane roots in Colombia.</title>
        <authorList>
            <person name="Pardo-Diaz S."/>
            <person name="Masmela-Mendoza J."/>
            <person name="Delgadillo-Duran P."/>
            <person name="Bautista E.J."/>
            <person name="Rojas-Tapias D.F."/>
        </authorList>
    </citation>
    <scope>NUCLEOTIDE SEQUENCE [LARGE SCALE GENOMIC DNA]</scope>
    <source>
        <strain evidence="1 2">Ap18</strain>
    </source>
</reference>
<dbReference type="RefSeq" id="WP_407824037.1">
    <property type="nucleotide sequence ID" value="NZ_JBJLSN010000011.1"/>
</dbReference>
<organism evidence="1 2">
    <name type="scientific">Azospirillum argentinense</name>
    <dbReference type="NCBI Taxonomy" id="2970906"/>
    <lineage>
        <taxon>Bacteria</taxon>
        <taxon>Pseudomonadati</taxon>
        <taxon>Pseudomonadota</taxon>
        <taxon>Alphaproteobacteria</taxon>
        <taxon>Rhodospirillales</taxon>
        <taxon>Azospirillaceae</taxon>
        <taxon>Azospirillum</taxon>
    </lineage>
</organism>
<keyword evidence="2" id="KW-1185">Reference proteome</keyword>
<name>A0ABW8V4Z7_9PROT</name>
<protein>
    <submittedName>
        <fullName evidence="1">Phage tail tube protein</fullName>
    </submittedName>
</protein>
<proteinExistence type="predicted"/>
<dbReference type="EMBL" id="JBJLSN010000011">
    <property type="protein sequence ID" value="MFL7901574.1"/>
    <property type="molecule type" value="Genomic_DNA"/>
</dbReference>